<sequence>MSASRSFAVSVDPSTITLGDQSSGRAATFQISNESKLRAAFRVQVLDGQSSGSLKSANIQIQPQAGEIDAGDVVDITVSLKSAFKLVEGESVEFAVDAIARNDINKNFDLSSLWSLFSVTPDRHKRSETIRCIYSAKTPSPISLPEPSLTHSQSIPTPSVHLSELQKHSPAIPGQGSKPLVRPPPPPPLPNRAKDSHYSPNASPSPSYVDTHGTSHSPNPLLMGFHAPPTMPSTLTGASSTNPAGGDQHPSLSRFRHSPSPSMGETRPRAPSISATTPAPRPRQESDPSNYVDLPEIQVSSNGKLEEIMAAYHDARRSLDRLGALLQTFPQFAVTMPINENGRI</sequence>
<evidence type="ECO:0000256" key="1">
    <source>
        <dbReference type="SAM" id="MobiDB-lite"/>
    </source>
</evidence>
<evidence type="ECO:0000313" key="3">
    <source>
        <dbReference type="EMBL" id="KZT34587.1"/>
    </source>
</evidence>
<accession>A0A165ZSD7</accession>
<reference evidence="3 4" key="1">
    <citation type="journal article" date="2016" name="Mol. Biol. Evol.">
        <title>Comparative Genomics of Early-Diverging Mushroom-Forming Fungi Provides Insights into the Origins of Lignocellulose Decay Capabilities.</title>
        <authorList>
            <person name="Nagy L.G."/>
            <person name="Riley R."/>
            <person name="Tritt A."/>
            <person name="Adam C."/>
            <person name="Daum C."/>
            <person name="Floudas D."/>
            <person name="Sun H."/>
            <person name="Yadav J.S."/>
            <person name="Pangilinan J."/>
            <person name="Larsson K.H."/>
            <person name="Matsuura K."/>
            <person name="Barry K."/>
            <person name="Labutti K."/>
            <person name="Kuo R."/>
            <person name="Ohm R.A."/>
            <person name="Bhattacharya S.S."/>
            <person name="Shirouzu T."/>
            <person name="Yoshinaga Y."/>
            <person name="Martin F.M."/>
            <person name="Grigoriev I.V."/>
            <person name="Hibbett D.S."/>
        </authorList>
    </citation>
    <scope>NUCLEOTIDE SEQUENCE [LARGE SCALE GENOMIC DNA]</scope>
    <source>
        <strain evidence="3 4">HHB10207 ss-3</strain>
    </source>
</reference>
<proteinExistence type="predicted"/>
<organism evidence="3 4">
    <name type="scientific">Sistotremastrum suecicum HHB10207 ss-3</name>
    <dbReference type="NCBI Taxonomy" id="1314776"/>
    <lineage>
        <taxon>Eukaryota</taxon>
        <taxon>Fungi</taxon>
        <taxon>Dikarya</taxon>
        <taxon>Basidiomycota</taxon>
        <taxon>Agaricomycotina</taxon>
        <taxon>Agaricomycetes</taxon>
        <taxon>Sistotremastrales</taxon>
        <taxon>Sistotremastraceae</taxon>
        <taxon>Sistotremastrum</taxon>
    </lineage>
</organism>
<keyword evidence="4" id="KW-1185">Reference proteome</keyword>
<evidence type="ECO:0000313" key="4">
    <source>
        <dbReference type="Proteomes" id="UP000076798"/>
    </source>
</evidence>
<evidence type="ECO:0000259" key="2">
    <source>
        <dbReference type="PROSITE" id="PS50202"/>
    </source>
</evidence>
<dbReference type="InterPro" id="IPR000535">
    <property type="entry name" value="MSP_dom"/>
</dbReference>
<feature type="compositionally biased region" description="Polar residues" evidence="1">
    <location>
        <begin position="232"/>
        <end position="243"/>
    </location>
</feature>
<dbReference type="InterPro" id="IPR013783">
    <property type="entry name" value="Ig-like_fold"/>
</dbReference>
<dbReference type="AlphaFoldDB" id="A0A165ZSD7"/>
<gene>
    <name evidence="3" type="ORF">SISSUDRAFT_1052578</name>
</gene>
<feature type="region of interest" description="Disordered" evidence="1">
    <location>
        <begin position="141"/>
        <end position="291"/>
    </location>
</feature>
<name>A0A165ZSD7_9AGAM</name>
<feature type="domain" description="MSP" evidence="2">
    <location>
        <begin position="8"/>
        <end position="135"/>
    </location>
</feature>
<feature type="compositionally biased region" description="Pro residues" evidence="1">
    <location>
        <begin position="181"/>
        <end position="190"/>
    </location>
</feature>
<dbReference type="EMBL" id="KV428174">
    <property type="protein sequence ID" value="KZT34587.1"/>
    <property type="molecule type" value="Genomic_DNA"/>
</dbReference>
<dbReference type="PROSITE" id="PS50202">
    <property type="entry name" value="MSP"/>
    <property type="match status" value="1"/>
</dbReference>
<feature type="compositionally biased region" description="Polar residues" evidence="1">
    <location>
        <begin position="198"/>
        <end position="218"/>
    </location>
</feature>
<dbReference type="Proteomes" id="UP000076798">
    <property type="component" value="Unassembled WGS sequence"/>
</dbReference>
<protein>
    <recommendedName>
        <fullName evidence="2">MSP domain-containing protein</fullName>
    </recommendedName>
</protein>
<dbReference type="Gene3D" id="2.60.40.10">
    <property type="entry name" value="Immunoglobulins"/>
    <property type="match status" value="1"/>
</dbReference>